<feature type="region of interest" description="Disordered" evidence="1">
    <location>
        <begin position="353"/>
        <end position="378"/>
    </location>
</feature>
<reference evidence="2 3" key="1">
    <citation type="submission" date="2024-04" db="EMBL/GenBank/DDBJ databases">
        <title>genome sequences of Mucor flavus KT1a and Helicostylum pulchrum KT1b strains isolation_sourced from the surface of a dry-aged beef.</title>
        <authorList>
            <person name="Toyotome T."/>
            <person name="Hosono M."/>
            <person name="Torimaru M."/>
            <person name="Fukuda K."/>
            <person name="Mikami N."/>
        </authorList>
    </citation>
    <scope>NUCLEOTIDE SEQUENCE [LARGE SCALE GENOMIC DNA]</scope>
    <source>
        <strain evidence="2 3">KT1b</strain>
    </source>
</reference>
<feature type="region of interest" description="Disordered" evidence="1">
    <location>
        <begin position="310"/>
        <end position="331"/>
    </location>
</feature>
<feature type="compositionally biased region" description="Low complexity" evidence="1">
    <location>
        <begin position="43"/>
        <end position="55"/>
    </location>
</feature>
<keyword evidence="3" id="KW-1185">Reference proteome</keyword>
<protein>
    <submittedName>
        <fullName evidence="2">Uncharacterized protein</fullName>
    </submittedName>
</protein>
<proteinExistence type="predicted"/>
<dbReference type="Proteomes" id="UP001476247">
    <property type="component" value="Unassembled WGS sequence"/>
</dbReference>
<feature type="compositionally biased region" description="Basic and acidic residues" evidence="1">
    <location>
        <begin position="93"/>
        <end position="107"/>
    </location>
</feature>
<dbReference type="EMBL" id="BAABUJ010000018">
    <property type="protein sequence ID" value="GAA5801225.1"/>
    <property type="molecule type" value="Genomic_DNA"/>
</dbReference>
<feature type="compositionally biased region" description="Low complexity" evidence="1">
    <location>
        <begin position="63"/>
        <end position="77"/>
    </location>
</feature>
<feature type="region of interest" description="Disordered" evidence="1">
    <location>
        <begin position="27"/>
        <end position="78"/>
    </location>
</feature>
<accession>A0ABP9Y2L4</accession>
<sequence>MSTTTEPIVTEQVAAAAAAPQVVEAPAVTESVKVEEPAKIEEPATVADEVAATEVTEAEAEDTAAPTPTTSKSNPTNRLSLFLGKAKTFVDKKVHEKKPALPKKDNTEEVTAADATAEPVVANAVVVEEPVAVEEPVTREVETTKVPKTEKRKSILAGIFRSKSPVKEVEKSEDVAAATPATTTVEEIANETTTTDKVETPAAAAAVVEEEPVVAEHTEKENVLDQIKRSPLGKLFKQKKEAEHKEAHTPEAPVIAEPDVVVAAAVEETPVVVEDVVEPAVEAPVAQEKVARSGSPLGRRITQMFRGFSSKKKVPTVADTEDANKEEGTATREIATDTAVIEQAPVVEQARAAAEDMQQEKPEVAVAPAQVPAAQPTA</sequence>
<feature type="compositionally biased region" description="Basic and acidic residues" evidence="1">
    <location>
        <begin position="32"/>
        <end position="42"/>
    </location>
</feature>
<evidence type="ECO:0000313" key="2">
    <source>
        <dbReference type="EMBL" id="GAA5801225.1"/>
    </source>
</evidence>
<name>A0ABP9Y2L4_9FUNG</name>
<evidence type="ECO:0000256" key="1">
    <source>
        <dbReference type="SAM" id="MobiDB-lite"/>
    </source>
</evidence>
<feature type="compositionally biased region" description="Low complexity" evidence="1">
    <location>
        <begin position="364"/>
        <end position="378"/>
    </location>
</feature>
<comment type="caution">
    <text evidence="2">The sequence shown here is derived from an EMBL/GenBank/DDBJ whole genome shotgun (WGS) entry which is preliminary data.</text>
</comment>
<feature type="region of interest" description="Disordered" evidence="1">
    <location>
        <begin position="93"/>
        <end position="115"/>
    </location>
</feature>
<evidence type="ECO:0000313" key="3">
    <source>
        <dbReference type="Proteomes" id="UP001476247"/>
    </source>
</evidence>
<gene>
    <name evidence="2" type="ORF">HPULCUR_006669</name>
</gene>
<organism evidence="2 3">
    <name type="scientific">Helicostylum pulchrum</name>
    <dbReference type="NCBI Taxonomy" id="562976"/>
    <lineage>
        <taxon>Eukaryota</taxon>
        <taxon>Fungi</taxon>
        <taxon>Fungi incertae sedis</taxon>
        <taxon>Mucoromycota</taxon>
        <taxon>Mucoromycotina</taxon>
        <taxon>Mucoromycetes</taxon>
        <taxon>Mucorales</taxon>
        <taxon>Mucorineae</taxon>
        <taxon>Mucoraceae</taxon>
        <taxon>Helicostylum</taxon>
    </lineage>
</organism>